<reference evidence="2" key="2">
    <citation type="submission" date="2013-10" db="EMBL/GenBank/DDBJ databases">
        <authorList>
            <person name="Aslett M."/>
        </authorList>
    </citation>
    <scope>NUCLEOTIDE SEQUENCE [LARGE SCALE GENOMIC DNA]</scope>
    <source>
        <strain evidence="2">Houghton</strain>
    </source>
</reference>
<sequence>MMIGPSKRKPDTLKPVNGTANPEVSVQSGRRQFSAGRRAASSRPLVSPQIAAAGDTTAPPTTIGKPVSSKVTTNKSSKEPAATATVARVLAVQYWGAHGAPSSLSPTAAAYFVTFHR</sequence>
<dbReference type="VEuPathDB" id="ToxoDB:EPH_0027890"/>
<feature type="compositionally biased region" description="Low complexity" evidence="1">
    <location>
        <begin position="50"/>
        <end position="79"/>
    </location>
</feature>
<feature type="region of interest" description="Disordered" evidence="1">
    <location>
        <begin position="1"/>
        <end position="79"/>
    </location>
</feature>
<evidence type="ECO:0000313" key="2">
    <source>
        <dbReference type="EMBL" id="CDI73707.1"/>
    </source>
</evidence>
<evidence type="ECO:0000256" key="1">
    <source>
        <dbReference type="SAM" id="MobiDB-lite"/>
    </source>
</evidence>
<gene>
    <name evidence="2" type="ORF">EPH_0027890</name>
</gene>
<dbReference type="Proteomes" id="UP000018201">
    <property type="component" value="Unassembled WGS sequence"/>
</dbReference>
<organism evidence="2 3">
    <name type="scientific">Eimeria praecox</name>
    <dbReference type="NCBI Taxonomy" id="51316"/>
    <lineage>
        <taxon>Eukaryota</taxon>
        <taxon>Sar</taxon>
        <taxon>Alveolata</taxon>
        <taxon>Apicomplexa</taxon>
        <taxon>Conoidasida</taxon>
        <taxon>Coccidia</taxon>
        <taxon>Eucoccidiorida</taxon>
        <taxon>Eimeriorina</taxon>
        <taxon>Eimeriidae</taxon>
        <taxon>Eimeria</taxon>
    </lineage>
</organism>
<dbReference type="AlphaFoldDB" id="U6G2L0"/>
<accession>U6G2L0</accession>
<keyword evidence="3" id="KW-1185">Reference proteome</keyword>
<evidence type="ECO:0000313" key="3">
    <source>
        <dbReference type="Proteomes" id="UP000018201"/>
    </source>
</evidence>
<reference evidence="2" key="1">
    <citation type="submission" date="2013-10" db="EMBL/GenBank/DDBJ databases">
        <title>Genomic analysis of the causative agents of coccidiosis in chickens.</title>
        <authorList>
            <person name="Reid A.J."/>
            <person name="Blake D."/>
            <person name="Billington K."/>
            <person name="Browne H."/>
            <person name="Dunn M."/>
            <person name="Hung S."/>
            <person name="Kawahara F."/>
            <person name="Miranda-Saavedra D."/>
            <person name="Mourier T."/>
            <person name="Nagra H."/>
            <person name="Otto T.D."/>
            <person name="Rawlings N."/>
            <person name="Sanchez A."/>
            <person name="Sanders M."/>
            <person name="Subramaniam C."/>
            <person name="Tay Y."/>
            <person name="Dear P."/>
            <person name="Doerig C."/>
            <person name="Gruber A."/>
            <person name="Parkinson J."/>
            <person name="Shirley M."/>
            <person name="Wan K.L."/>
            <person name="Berriman M."/>
            <person name="Tomley F."/>
            <person name="Pain A."/>
        </authorList>
    </citation>
    <scope>NUCLEOTIDE SEQUENCE [LARGE SCALE GENOMIC DNA]</scope>
    <source>
        <strain evidence="2">Houghton</strain>
    </source>
</reference>
<protein>
    <submittedName>
        <fullName evidence="2">Uncharacterized protein</fullName>
    </submittedName>
</protein>
<dbReference type="EMBL" id="HG688755">
    <property type="protein sequence ID" value="CDI73707.1"/>
    <property type="molecule type" value="Genomic_DNA"/>
</dbReference>
<feature type="compositionally biased region" description="Polar residues" evidence="1">
    <location>
        <begin position="18"/>
        <end position="31"/>
    </location>
</feature>
<name>U6G2L0_9EIME</name>
<proteinExistence type="predicted"/>